<keyword evidence="2" id="KW-0378">Hydrolase</keyword>
<evidence type="ECO:0000259" key="1">
    <source>
        <dbReference type="Pfam" id="PF00182"/>
    </source>
</evidence>
<dbReference type="Proteomes" id="UP000321938">
    <property type="component" value="Unassembled WGS sequence"/>
</dbReference>
<dbReference type="GO" id="GO:0006032">
    <property type="term" value="P:chitin catabolic process"/>
    <property type="evidence" value="ECO:0007669"/>
    <property type="project" value="InterPro"/>
</dbReference>
<dbReference type="Pfam" id="PF00182">
    <property type="entry name" value="Glyco_hydro_19"/>
    <property type="match status" value="1"/>
</dbReference>
<dbReference type="GO" id="GO:0004568">
    <property type="term" value="F:chitinase activity"/>
    <property type="evidence" value="ECO:0007669"/>
    <property type="project" value="InterPro"/>
</dbReference>
<keyword evidence="3" id="KW-1185">Reference proteome</keyword>
<dbReference type="InterPro" id="IPR023346">
    <property type="entry name" value="Lysozyme-like_dom_sf"/>
</dbReference>
<dbReference type="AlphaFoldDB" id="A0A5C7BDE8"/>
<dbReference type="InterPro" id="IPR052354">
    <property type="entry name" value="Cell_Wall_Dynamics_Protein"/>
</dbReference>
<dbReference type="PANTHER" id="PTHR34408">
    <property type="entry name" value="FAMILY PROTEIN, PUTATIVE-RELATED"/>
    <property type="match status" value="1"/>
</dbReference>
<dbReference type="OrthoDB" id="961266at2"/>
<dbReference type="PANTHER" id="PTHR34408:SF1">
    <property type="entry name" value="GLYCOSYL HYDROLASE FAMILY 19 DOMAIN-CONTAINING PROTEIN HI_1415"/>
    <property type="match status" value="1"/>
</dbReference>
<proteinExistence type="predicted"/>
<dbReference type="GO" id="GO:0016998">
    <property type="term" value="P:cell wall macromolecule catabolic process"/>
    <property type="evidence" value="ECO:0007669"/>
    <property type="project" value="InterPro"/>
</dbReference>
<gene>
    <name evidence="2" type="ORF">ES692_06080</name>
</gene>
<feature type="domain" description="Glycoside hydrolase family 19 catalytic" evidence="1">
    <location>
        <begin position="89"/>
        <end position="153"/>
    </location>
</feature>
<dbReference type="RefSeq" id="WP_147231367.1">
    <property type="nucleotide sequence ID" value="NZ_VOSB01000007.1"/>
</dbReference>
<dbReference type="SUPFAM" id="SSF53955">
    <property type="entry name" value="Lysozyme-like"/>
    <property type="match status" value="1"/>
</dbReference>
<sequence>MKLASQYKTLLNNYHVNTPLRLAHFFAQLEHESNLKPIQENLNYSVAALLRVFKKYFPTRELAEQYARQPEKIANKVYANRMMNGNECSGDGWKFRGRGFIQITGKFNYLVMTKDTGIDYLNNPELLLNEADSMISAVWFWSKNNLNKYADQDNIKQVTWRINGGYNGLNHRAELLLKYKAFFNTQN</sequence>
<name>A0A5C7BDE8_9FLAO</name>
<protein>
    <submittedName>
        <fullName evidence="2">Glycoside hydrolase family 19 protein</fullName>
    </submittedName>
</protein>
<dbReference type="Gene3D" id="1.10.530.10">
    <property type="match status" value="1"/>
</dbReference>
<organism evidence="2 3">
    <name type="scientific">Psychroserpens burtonensis</name>
    <dbReference type="NCBI Taxonomy" id="49278"/>
    <lineage>
        <taxon>Bacteria</taxon>
        <taxon>Pseudomonadati</taxon>
        <taxon>Bacteroidota</taxon>
        <taxon>Flavobacteriia</taxon>
        <taxon>Flavobacteriales</taxon>
        <taxon>Flavobacteriaceae</taxon>
        <taxon>Psychroserpens</taxon>
    </lineage>
</organism>
<dbReference type="InterPro" id="IPR000726">
    <property type="entry name" value="Glyco_hydro_19_cat"/>
</dbReference>
<dbReference type="EMBL" id="VOSB01000007">
    <property type="protein sequence ID" value="TXE18609.1"/>
    <property type="molecule type" value="Genomic_DNA"/>
</dbReference>
<comment type="caution">
    <text evidence="2">The sequence shown here is derived from an EMBL/GenBank/DDBJ whole genome shotgun (WGS) entry which is preliminary data.</text>
</comment>
<accession>A0A5C7BDE8</accession>
<reference evidence="2 3" key="1">
    <citation type="submission" date="2019-08" db="EMBL/GenBank/DDBJ databases">
        <title>Genome of Psychroserpens burtonensis ACAM 167.</title>
        <authorList>
            <person name="Bowman J.P."/>
        </authorList>
    </citation>
    <scope>NUCLEOTIDE SEQUENCE [LARGE SCALE GENOMIC DNA]</scope>
    <source>
        <strain evidence="2 3">ACAM 167</strain>
    </source>
</reference>
<evidence type="ECO:0000313" key="2">
    <source>
        <dbReference type="EMBL" id="TXE18609.1"/>
    </source>
</evidence>
<evidence type="ECO:0000313" key="3">
    <source>
        <dbReference type="Proteomes" id="UP000321938"/>
    </source>
</evidence>